<dbReference type="GO" id="GO:0003743">
    <property type="term" value="F:translation initiation factor activity"/>
    <property type="evidence" value="ECO:0007669"/>
    <property type="project" value="UniProtKB-KW"/>
</dbReference>
<protein>
    <recommendedName>
        <fullName evidence="5">Translation initiation factor 3 N-terminal domain-containing protein</fullName>
    </recommendedName>
</protein>
<dbReference type="PANTHER" id="PTHR10938:SF0">
    <property type="entry name" value="TRANSLATION INITIATION FACTOR IF-3, MITOCHONDRIAL"/>
    <property type="match status" value="1"/>
</dbReference>
<feature type="region of interest" description="Disordered" evidence="4">
    <location>
        <begin position="223"/>
        <end position="249"/>
    </location>
</feature>
<dbReference type="Gene3D" id="3.10.20.80">
    <property type="entry name" value="Translation initiation factor 3 (IF-3), N-terminal domain"/>
    <property type="match status" value="1"/>
</dbReference>
<dbReference type="InterPro" id="IPR019814">
    <property type="entry name" value="Translation_initiation_fac_3_N"/>
</dbReference>
<dbReference type="Proteomes" id="UP001209878">
    <property type="component" value="Unassembled WGS sequence"/>
</dbReference>
<dbReference type="InterPro" id="IPR036788">
    <property type="entry name" value="T_IF-3_C_sf"/>
</dbReference>
<evidence type="ECO:0000259" key="5">
    <source>
        <dbReference type="Pfam" id="PF05198"/>
    </source>
</evidence>
<dbReference type="SUPFAM" id="SSF54364">
    <property type="entry name" value="Translation initiation factor IF3, N-terminal domain"/>
    <property type="match status" value="1"/>
</dbReference>
<feature type="domain" description="Translation initiation factor 3 N-terminal" evidence="5">
    <location>
        <begin position="76"/>
        <end position="134"/>
    </location>
</feature>
<dbReference type="SUPFAM" id="SSF55200">
    <property type="entry name" value="Translation initiation factor IF3, C-terminal domain"/>
    <property type="match status" value="1"/>
</dbReference>
<dbReference type="GO" id="GO:0005739">
    <property type="term" value="C:mitochondrion"/>
    <property type="evidence" value="ECO:0007669"/>
    <property type="project" value="TreeGrafter"/>
</dbReference>
<evidence type="ECO:0000256" key="4">
    <source>
        <dbReference type="SAM" id="MobiDB-lite"/>
    </source>
</evidence>
<gene>
    <name evidence="6" type="ORF">NP493_19g00048</name>
</gene>
<evidence type="ECO:0000256" key="1">
    <source>
        <dbReference type="ARBA" id="ARBA00005439"/>
    </source>
</evidence>
<comment type="caution">
    <text evidence="6">The sequence shown here is derived from an EMBL/GenBank/DDBJ whole genome shotgun (WGS) entry which is preliminary data.</text>
</comment>
<dbReference type="GO" id="GO:0032790">
    <property type="term" value="P:ribosome disassembly"/>
    <property type="evidence" value="ECO:0007669"/>
    <property type="project" value="TreeGrafter"/>
</dbReference>
<accession>A0AAD9UKQ8</accession>
<comment type="similarity">
    <text evidence="1">Belongs to the IF-3 family.</text>
</comment>
<keyword evidence="7" id="KW-1185">Reference proteome</keyword>
<dbReference type="EMBL" id="JAODUO010000019">
    <property type="protein sequence ID" value="KAK2192941.1"/>
    <property type="molecule type" value="Genomic_DNA"/>
</dbReference>
<dbReference type="Gene3D" id="3.30.110.10">
    <property type="entry name" value="Translation initiation factor 3 (IF-3), C-terminal domain"/>
    <property type="match status" value="1"/>
</dbReference>
<evidence type="ECO:0000256" key="3">
    <source>
        <dbReference type="ARBA" id="ARBA00022917"/>
    </source>
</evidence>
<evidence type="ECO:0000313" key="7">
    <source>
        <dbReference type="Proteomes" id="UP001209878"/>
    </source>
</evidence>
<dbReference type="GO" id="GO:0070124">
    <property type="term" value="P:mitochondrial translational initiation"/>
    <property type="evidence" value="ECO:0007669"/>
    <property type="project" value="TreeGrafter"/>
</dbReference>
<reference evidence="6" key="1">
    <citation type="journal article" date="2023" name="Mol. Biol. Evol.">
        <title>Third-Generation Sequencing Reveals the Adaptive Role of the Epigenome in Three Deep-Sea Polychaetes.</title>
        <authorList>
            <person name="Perez M."/>
            <person name="Aroh O."/>
            <person name="Sun Y."/>
            <person name="Lan Y."/>
            <person name="Juniper S.K."/>
            <person name="Young C.R."/>
            <person name="Angers B."/>
            <person name="Qian P.Y."/>
        </authorList>
    </citation>
    <scope>NUCLEOTIDE SEQUENCE</scope>
    <source>
        <strain evidence="6">R07B-5</strain>
    </source>
</reference>
<sequence length="249" mass="28167">MAQLPLRCVYCLGRILRCDMQHRLLPRTCLALLPHKLYSPQLNPSPSVAPLIAPLRGFHLTITDSSENKGRQAGGKINLFGQHDEDLGIMRKADAEKLADEKHLKLVAIDDTKGQHQVFRMMTGRQLMAEQKALRLLKKALKPKELKTLRVSSSISEHDLTIKKRHLVEWLEKSHEVKVIIKKSRHEGDQAGVAIFQNLTDSIKGLATTKQSKSTKEELVLQLKPVSKLDPGEKQEPMKMDQLRKSVEN</sequence>
<dbReference type="InterPro" id="IPR036787">
    <property type="entry name" value="T_IF-3_N_sf"/>
</dbReference>
<feature type="compositionally biased region" description="Basic and acidic residues" evidence="4">
    <location>
        <begin position="230"/>
        <end position="249"/>
    </location>
</feature>
<evidence type="ECO:0000256" key="2">
    <source>
        <dbReference type="ARBA" id="ARBA00022540"/>
    </source>
</evidence>
<proteinExistence type="inferred from homology"/>
<dbReference type="GO" id="GO:0043022">
    <property type="term" value="F:ribosome binding"/>
    <property type="evidence" value="ECO:0007669"/>
    <property type="project" value="TreeGrafter"/>
</dbReference>
<dbReference type="Pfam" id="PF05198">
    <property type="entry name" value="IF3_N"/>
    <property type="match status" value="1"/>
</dbReference>
<dbReference type="InterPro" id="IPR001288">
    <property type="entry name" value="Translation_initiation_fac_3"/>
</dbReference>
<organism evidence="6 7">
    <name type="scientific">Ridgeia piscesae</name>
    <name type="common">Tubeworm</name>
    <dbReference type="NCBI Taxonomy" id="27915"/>
    <lineage>
        <taxon>Eukaryota</taxon>
        <taxon>Metazoa</taxon>
        <taxon>Spiralia</taxon>
        <taxon>Lophotrochozoa</taxon>
        <taxon>Annelida</taxon>
        <taxon>Polychaeta</taxon>
        <taxon>Sedentaria</taxon>
        <taxon>Canalipalpata</taxon>
        <taxon>Sabellida</taxon>
        <taxon>Siboglinidae</taxon>
        <taxon>Ridgeia</taxon>
    </lineage>
</organism>
<name>A0AAD9UKQ8_RIDPI</name>
<keyword evidence="2" id="KW-0396">Initiation factor</keyword>
<keyword evidence="3" id="KW-0648">Protein biosynthesis</keyword>
<evidence type="ECO:0000313" key="6">
    <source>
        <dbReference type="EMBL" id="KAK2192941.1"/>
    </source>
</evidence>
<dbReference type="PANTHER" id="PTHR10938">
    <property type="entry name" value="TRANSLATION INITIATION FACTOR IF-3"/>
    <property type="match status" value="1"/>
</dbReference>
<dbReference type="AlphaFoldDB" id="A0AAD9UKQ8"/>